<proteinExistence type="predicted"/>
<dbReference type="InterPro" id="IPR011990">
    <property type="entry name" value="TPR-like_helical_dom_sf"/>
</dbReference>
<feature type="chain" id="PRO_5011741138" evidence="1">
    <location>
        <begin position="24"/>
        <end position="506"/>
    </location>
</feature>
<dbReference type="SMART" id="SM00671">
    <property type="entry name" value="SEL1"/>
    <property type="match status" value="6"/>
</dbReference>
<evidence type="ECO:0000313" key="3">
    <source>
        <dbReference type="Proteomes" id="UP000199603"/>
    </source>
</evidence>
<dbReference type="SUPFAM" id="SSF81901">
    <property type="entry name" value="HCP-like"/>
    <property type="match status" value="2"/>
</dbReference>
<sequence length="506" mass="53621">MPLKLLPALIALGLATSPSVLLAMDSASEDAAARTSADDGTRDAPSGTIDIAVREESARRPGAPASELMALAEHYERLGDHRRAAEWYSKASVAGDTRAQIKVAETLMRASTHAGLSEAQRERARTQGLALLRHAAQARNAEAAYRLHLIHADGGQGAPHADEAERWLKEAADAGHPQASFVMAQRLLATPNAALALPFLEHAATGGHPEALRRLVAHHLEKTPPAVDIADRWARKAAEQGDVSLQAQVSDAREREAQRIAAAEREAAAHRDAEAAQLAAAARETQPRTVAAPATAIPLKPAQAASASPLAIEDDASMSLALDAPAATPQPSMSDLLAEIQAMRGELTAMQQLLADRDRHIASLQAELAREQEHRQAAAVAEEARRKNESGLAAFRAGDHAAAFSRFDAAARAGNAQAMNNLATLYMNGQGVARSTERAIEYFTLSANAGNAQAAANLGNLFARGTDGVQRDTVQAEEWYRRADMLGHAKAGEYVRALSAQRVAGN</sequence>
<dbReference type="PANTHER" id="PTHR11102:SF160">
    <property type="entry name" value="ERAD-ASSOCIATED E3 UBIQUITIN-PROTEIN LIGASE COMPONENT HRD3"/>
    <property type="match status" value="1"/>
</dbReference>
<dbReference type="Proteomes" id="UP000199603">
    <property type="component" value="Unassembled WGS sequence"/>
</dbReference>
<dbReference type="AlphaFoldDB" id="A0A1G6ZPI1"/>
<dbReference type="InterPro" id="IPR050767">
    <property type="entry name" value="Sel1_AlgK"/>
</dbReference>
<evidence type="ECO:0000313" key="2">
    <source>
        <dbReference type="EMBL" id="SDE04431.1"/>
    </source>
</evidence>
<dbReference type="RefSeq" id="WP_091245253.1">
    <property type="nucleotide sequence ID" value="NZ_FNAG01000015.1"/>
</dbReference>
<accession>A0A1G6ZPI1</accession>
<dbReference type="STRING" id="265719.SAMN04488509_11515"/>
<feature type="signal peptide" evidence="1">
    <location>
        <begin position="1"/>
        <end position="23"/>
    </location>
</feature>
<organism evidence="2 3">
    <name type="scientific">Aquimonas voraii</name>
    <dbReference type="NCBI Taxonomy" id="265719"/>
    <lineage>
        <taxon>Bacteria</taxon>
        <taxon>Pseudomonadati</taxon>
        <taxon>Pseudomonadota</taxon>
        <taxon>Gammaproteobacteria</taxon>
        <taxon>Lysobacterales</taxon>
        <taxon>Lysobacteraceae</taxon>
        <taxon>Aquimonas</taxon>
    </lineage>
</organism>
<protein>
    <submittedName>
        <fullName evidence="2">TPR repeat</fullName>
    </submittedName>
</protein>
<dbReference type="InterPro" id="IPR006597">
    <property type="entry name" value="Sel1-like"/>
</dbReference>
<evidence type="ECO:0000256" key="1">
    <source>
        <dbReference type="SAM" id="SignalP"/>
    </source>
</evidence>
<keyword evidence="3" id="KW-1185">Reference proteome</keyword>
<dbReference type="EMBL" id="FNAG01000015">
    <property type="protein sequence ID" value="SDE04431.1"/>
    <property type="molecule type" value="Genomic_DNA"/>
</dbReference>
<gene>
    <name evidence="2" type="ORF">SAMN04488509_11515</name>
</gene>
<dbReference type="PANTHER" id="PTHR11102">
    <property type="entry name" value="SEL-1-LIKE PROTEIN"/>
    <property type="match status" value="1"/>
</dbReference>
<dbReference type="OrthoDB" id="6810016at2"/>
<keyword evidence="1" id="KW-0732">Signal</keyword>
<dbReference type="Gene3D" id="1.25.40.10">
    <property type="entry name" value="Tetratricopeptide repeat domain"/>
    <property type="match status" value="2"/>
</dbReference>
<dbReference type="Pfam" id="PF08238">
    <property type="entry name" value="Sel1"/>
    <property type="match status" value="5"/>
</dbReference>
<reference evidence="2 3" key="1">
    <citation type="submission" date="2016-10" db="EMBL/GenBank/DDBJ databases">
        <authorList>
            <person name="de Groot N.N."/>
        </authorList>
    </citation>
    <scope>NUCLEOTIDE SEQUENCE [LARGE SCALE GENOMIC DNA]</scope>
    <source>
        <strain evidence="2 3">DSM 16957</strain>
    </source>
</reference>
<name>A0A1G6ZPI1_9GAMM</name>